<feature type="compositionally biased region" description="Basic and acidic residues" evidence="11">
    <location>
        <begin position="791"/>
        <end position="812"/>
    </location>
</feature>
<sequence>MAGERHQYSNVVNTTNSRENGHFVLSYEGLLWRPSSGDASAKTIVIKPADIADANWTVCGRNATLQVFMGRESGGDDDDDDDDDDENEVDAKKDEEGKDDAAVAKKKAAEKPAYERFDGFKRGDYDTFQHVFAEHYGVKELPKQKLSAAGINAGELNVDSTRKAIALKYNGRIALDIPLQTLSQCAAPSKNEVELQFDVDDTGQREDEVLIEMKLYVPPGEHEEDLSEALQQEIVSASGIQRTSAGDFICRFPEEIGTFLSPRGRYEVEMHTKFFRMTGRTYSYTVMYKHITRMFLLPRPEGQSDCFVISLSDPLTQGKVRHRHLVMQLERRDEEIHLNMTKEELKEKYDNNLQEIMSGNLPDIVAKIFKYLAGKKCFVPGNFTSSTEAKCVKCSLGTSNGLLFPLQRAFFFIHKPATYFRYEDIDVIDFQRTGNSGAGAVTRGFDLFVTLRSVAGAQPQTYTFNHIDKRDYAPLYNFLNNKNIRIKDPKAAAADAEEGANEPNIMAQLGADESASEDEDFQSDDEQHASDSDSDDSDVSLASDDGLTGGALKDDADGDDDDDADPSGKRKRRKERAKKKEKEAKRKRRSSEGGGGDDDDDGDNDDKKKTKKQKKTKKKRDPNAPARAKTAYMHFSDAQRAEQSGIDMAEIASKWKAISDEDKEKFTRLAKKDKERFEQEMADYKPPSGYDSKGMEIVDDDDGGDDEKGAKKRKKKTKKERDPNAPKKPSNSYQLYSAHIREQAKGDVKYSFAELSEKWKALSDEDKVPYEEEAAKLKEKYAQDMKAYEAKKKEEGTADGAVKKEAKSTTEKKPKKKDAKVKKEDDAEVSDSSSSSGSGSGSGSSSGSGSGSDSSDDSGSDSDDDAAKKKTKKQKTADVKKES</sequence>
<dbReference type="CDD" id="cd13230">
    <property type="entry name" value="PH1_SSRP1-like"/>
    <property type="match status" value="1"/>
</dbReference>
<dbReference type="InParanoid" id="A0A2R5G474"/>
<evidence type="ECO:0000256" key="11">
    <source>
        <dbReference type="SAM" id="MobiDB-lite"/>
    </source>
</evidence>
<feature type="region of interest" description="Disordered" evidence="11">
    <location>
        <begin position="512"/>
        <end position="639"/>
    </location>
</feature>
<feature type="region of interest" description="Disordered" evidence="11">
    <location>
        <begin position="670"/>
        <end position="735"/>
    </location>
</feature>
<dbReference type="Pfam" id="PF03531">
    <property type="entry name" value="SSrecog"/>
    <property type="match status" value="1"/>
</dbReference>
<proteinExistence type="inferred from homology"/>
<dbReference type="PRINTS" id="PR00887">
    <property type="entry name" value="SSRCOGNITION"/>
</dbReference>
<keyword evidence="4" id="KW-0235">DNA replication</keyword>
<evidence type="ECO:0000256" key="6">
    <source>
        <dbReference type="ARBA" id="ARBA00023015"/>
    </source>
</evidence>
<dbReference type="OrthoDB" id="498543at2759"/>
<dbReference type="InterPro" id="IPR000969">
    <property type="entry name" value="SSRP1/POB3"/>
</dbReference>
<dbReference type="SMART" id="SM01287">
    <property type="entry name" value="Rtt106"/>
    <property type="match status" value="1"/>
</dbReference>
<dbReference type="AlphaFoldDB" id="A0A2R5G474"/>
<dbReference type="Pfam" id="PF17292">
    <property type="entry name" value="POB3_N"/>
    <property type="match status" value="1"/>
</dbReference>
<gene>
    <name evidence="13" type="ORF">FCC1311_013272</name>
</gene>
<protein>
    <submittedName>
        <fullName evidence="13">FACT complex subunit SSRP1</fullName>
    </submittedName>
</protein>
<keyword evidence="3" id="KW-0158">Chromosome</keyword>
<dbReference type="InterPro" id="IPR024954">
    <property type="entry name" value="SSRP1_DD"/>
</dbReference>
<dbReference type="SMART" id="SM00398">
    <property type="entry name" value="HMG"/>
    <property type="match status" value="2"/>
</dbReference>
<dbReference type="Pfam" id="PF21103">
    <property type="entry name" value="PH1_SSRP1-like"/>
    <property type="match status" value="1"/>
</dbReference>
<dbReference type="Gene3D" id="2.30.29.30">
    <property type="entry name" value="Pleckstrin-homology domain (PH domain)/Phosphotyrosine-binding domain (PTB)"/>
    <property type="match status" value="2"/>
</dbReference>
<dbReference type="GO" id="GO:0006260">
    <property type="term" value="P:DNA replication"/>
    <property type="evidence" value="ECO:0007669"/>
    <property type="project" value="UniProtKB-KW"/>
</dbReference>
<evidence type="ECO:0000256" key="7">
    <source>
        <dbReference type="ARBA" id="ARBA00023163"/>
    </source>
</evidence>
<dbReference type="PANTHER" id="PTHR45849:SF1">
    <property type="entry name" value="FACT COMPLEX SUBUNIT SSRP1"/>
    <property type="match status" value="1"/>
</dbReference>
<dbReference type="SUPFAM" id="SSF47095">
    <property type="entry name" value="HMG-box"/>
    <property type="match status" value="2"/>
</dbReference>
<feature type="compositionally biased region" description="Acidic residues" evidence="11">
    <location>
        <begin position="595"/>
        <end position="604"/>
    </location>
</feature>
<evidence type="ECO:0000256" key="5">
    <source>
        <dbReference type="ARBA" id="ARBA00022763"/>
    </source>
</evidence>
<dbReference type="SUPFAM" id="SSF50729">
    <property type="entry name" value="PH domain-like"/>
    <property type="match status" value="1"/>
</dbReference>
<dbReference type="GO" id="GO:0042393">
    <property type="term" value="F:histone binding"/>
    <property type="evidence" value="ECO:0007669"/>
    <property type="project" value="TreeGrafter"/>
</dbReference>
<keyword evidence="7" id="KW-0804">Transcription</keyword>
<dbReference type="InterPro" id="IPR050454">
    <property type="entry name" value="RTT106/SSRP1_HistChap/FACT"/>
</dbReference>
<evidence type="ECO:0000256" key="8">
    <source>
        <dbReference type="ARBA" id="ARBA00023204"/>
    </source>
</evidence>
<dbReference type="InterPro" id="IPR013719">
    <property type="entry name" value="RTT106/SPT16-like_middle_dom"/>
</dbReference>
<dbReference type="Pfam" id="PF09011">
    <property type="entry name" value="HMG_box_2"/>
    <property type="match status" value="1"/>
</dbReference>
<dbReference type="InterPro" id="IPR009071">
    <property type="entry name" value="HMG_box_dom"/>
</dbReference>
<feature type="DNA-binding region" description="HMG box" evidence="10">
    <location>
        <begin position="726"/>
        <end position="789"/>
    </location>
</feature>
<feature type="compositionally biased region" description="Basic and acidic residues" evidence="11">
    <location>
        <begin position="670"/>
        <end position="683"/>
    </location>
</feature>
<feature type="region of interest" description="Disordered" evidence="11">
    <location>
        <begin position="70"/>
        <end position="106"/>
    </location>
</feature>
<keyword evidence="8" id="KW-0234">DNA repair</keyword>
<feature type="compositionally biased region" description="Basic residues" evidence="11">
    <location>
        <begin position="609"/>
        <end position="620"/>
    </location>
</feature>
<organism evidence="13 14">
    <name type="scientific">Hondaea fermentalgiana</name>
    <dbReference type="NCBI Taxonomy" id="2315210"/>
    <lineage>
        <taxon>Eukaryota</taxon>
        <taxon>Sar</taxon>
        <taxon>Stramenopiles</taxon>
        <taxon>Bigyra</taxon>
        <taxon>Labyrinthulomycetes</taxon>
        <taxon>Thraustochytrida</taxon>
        <taxon>Thraustochytriidae</taxon>
        <taxon>Hondaea</taxon>
    </lineage>
</organism>
<evidence type="ECO:0000313" key="13">
    <source>
        <dbReference type="EMBL" id="GBG25109.1"/>
    </source>
</evidence>
<dbReference type="Pfam" id="PF08512">
    <property type="entry name" value="Rttp106-like_middle"/>
    <property type="match status" value="1"/>
</dbReference>
<dbReference type="GO" id="GO:0006281">
    <property type="term" value="P:DNA repair"/>
    <property type="evidence" value="ECO:0007669"/>
    <property type="project" value="UniProtKB-KW"/>
</dbReference>
<dbReference type="InterPro" id="IPR036910">
    <property type="entry name" value="HMG_box_dom_sf"/>
</dbReference>
<evidence type="ECO:0000256" key="1">
    <source>
        <dbReference type="ARBA" id="ARBA00004286"/>
    </source>
</evidence>
<dbReference type="Pfam" id="PF00505">
    <property type="entry name" value="HMG_box"/>
    <property type="match status" value="1"/>
</dbReference>
<keyword evidence="5" id="KW-0227">DNA damage</keyword>
<dbReference type="GO" id="GO:0031491">
    <property type="term" value="F:nucleosome binding"/>
    <property type="evidence" value="ECO:0007669"/>
    <property type="project" value="TreeGrafter"/>
</dbReference>
<feature type="compositionally biased region" description="Acidic residues" evidence="11">
    <location>
        <begin position="514"/>
        <end position="524"/>
    </location>
</feature>
<evidence type="ECO:0000256" key="9">
    <source>
        <dbReference type="ARBA" id="ARBA00023242"/>
    </source>
</evidence>
<dbReference type="Gene3D" id="2.30.29.220">
    <property type="entry name" value="Structure-specific recognition protein (SSRP1)"/>
    <property type="match status" value="1"/>
</dbReference>
<keyword evidence="10" id="KW-0238">DNA-binding</keyword>
<dbReference type="PROSITE" id="PS50118">
    <property type="entry name" value="HMG_BOX_2"/>
    <property type="match status" value="2"/>
</dbReference>
<dbReference type="CDD" id="cd13231">
    <property type="entry name" value="PH2_SSRP1-like"/>
    <property type="match status" value="1"/>
</dbReference>
<dbReference type="GO" id="GO:0035101">
    <property type="term" value="C:FACT complex"/>
    <property type="evidence" value="ECO:0007669"/>
    <property type="project" value="TreeGrafter"/>
</dbReference>
<feature type="compositionally biased region" description="Acidic residues" evidence="11">
    <location>
        <begin position="854"/>
        <end position="864"/>
    </location>
</feature>
<feature type="compositionally biased region" description="Basic and acidic residues" evidence="11">
    <location>
        <begin position="89"/>
        <end position="106"/>
    </location>
</feature>
<comment type="caution">
    <text evidence="13">The sequence shown here is derived from an EMBL/GenBank/DDBJ whole genome shotgun (WGS) entry which is preliminary data.</text>
</comment>
<dbReference type="Gene3D" id="2.30.29.150">
    <property type="match status" value="1"/>
</dbReference>
<evidence type="ECO:0000259" key="12">
    <source>
        <dbReference type="PROSITE" id="PS50118"/>
    </source>
</evidence>
<feature type="domain" description="HMG box" evidence="12">
    <location>
        <begin position="625"/>
        <end position="685"/>
    </location>
</feature>
<dbReference type="GO" id="GO:0003677">
    <property type="term" value="F:DNA binding"/>
    <property type="evidence" value="ECO:0007669"/>
    <property type="project" value="UniProtKB-UniRule"/>
</dbReference>
<feature type="compositionally biased region" description="Gly residues" evidence="11">
    <location>
        <begin position="838"/>
        <end position="850"/>
    </location>
</feature>
<feature type="region of interest" description="Disordered" evidence="11">
    <location>
        <begin position="791"/>
        <end position="883"/>
    </location>
</feature>
<comment type="similarity">
    <text evidence="2">Belongs to the SSRP1 family.</text>
</comment>
<dbReference type="Gene3D" id="1.10.30.10">
    <property type="entry name" value="High mobility group box domain"/>
    <property type="match status" value="2"/>
</dbReference>
<evidence type="ECO:0000256" key="4">
    <source>
        <dbReference type="ARBA" id="ARBA00022705"/>
    </source>
</evidence>
<feature type="domain" description="HMG box" evidence="12">
    <location>
        <begin position="726"/>
        <end position="789"/>
    </location>
</feature>
<keyword evidence="14" id="KW-1185">Reference proteome</keyword>
<keyword evidence="9 10" id="KW-0539">Nucleus</keyword>
<name>A0A2R5G474_9STRA</name>
<feature type="compositionally biased region" description="Acidic residues" evidence="11">
    <location>
        <begin position="556"/>
        <end position="565"/>
    </location>
</feature>
<feature type="compositionally biased region" description="Acidic residues" evidence="11">
    <location>
        <begin position="75"/>
        <end position="88"/>
    </location>
</feature>
<evidence type="ECO:0000256" key="3">
    <source>
        <dbReference type="ARBA" id="ARBA00022454"/>
    </source>
</evidence>
<dbReference type="EMBL" id="BEYU01000011">
    <property type="protein sequence ID" value="GBG25109.1"/>
    <property type="molecule type" value="Genomic_DNA"/>
</dbReference>
<evidence type="ECO:0000256" key="2">
    <source>
        <dbReference type="ARBA" id="ARBA00010060"/>
    </source>
</evidence>
<feature type="DNA-binding region" description="HMG box" evidence="10">
    <location>
        <begin position="625"/>
        <end position="685"/>
    </location>
</feature>
<comment type="subcellular location">
    <subcellularLocation>
        <location evidence="1">Chromosome</location>
    </subcellularLocation>
</comment>
<dbReference type="InterPro" id="IPR011993">
    <property type="entry name" value="PH-like_dom_sf"/>
</dbReference>
<dbReference type="Proteomes" id="UP000241890">
    <property type="component" value="Unassembled WGS sequence"/>
</dbReference>
<evidence type="ECO:0000256" key="10">
    <source>
        <dbReference type="PROSITE-ProRule" id="PRU00267"/>
    </source>
</evidence>
<dbReference type="PANTHER" id="PTHR45849">
    <property type="entry name" value="FACT COMPLEX SUBUNIT SSRP1"/>
    <property type="match status" value="1"/>
</dbReference>
<dbReference type="FunFam" id="2.30.29.150:FF:000001">
    <property type="entry name" value="Fact complex subunit ssrp1"/>
    <property type="match status" value="1"/>
</dbReference>
<dbReference type="InterPro" id="IPR048993">
    <property type="entry name" value="SSRP1-like_PH1"/>
</dbReference>
<accession>A0A2R5G474</accession>
<keyword evidence="6" id="KW-0805">Transcription regulation</keyword>
<evidence type="ECO:0000313" key="14">
    <source>
        <dbReference type="Proteomes" id="UP000241890"/>
    </source>
</evidence>
<dbReference type="InterPro" id="IPR035417">
    <property type="entry name" value="SSRP1/POB3_N"/>
</dbReference>
<reference evidence="13 14" key="1">
    <citation type="submission" date="2017-12" db="EMBL/GenBank/DDBJ databases">
        <title>Sequencing, de novo assembly and annotation of complete genome of a new Thraustochytrid species, strain FCC1311.</title>
        <authorList>
            <person name="Sedici K."/>
            <person name="Godart F."/>
            <person name="Aiese Cigliano R."/>
            <person name="Sanseverino W."/>
            <person name="Barakat M."/>
            <person name="Ortet P."/>
            <person name="Marechal E."/>
            <person name="Cagnac O."/>
            <person name="Amato A."/>
        </authorList>
    </citation>
    <scope>NUCLEOTIDE SEQUENCE [LARGE SCALE GENOMIC DNA]</scope>
</reference>
<dbReference type="InterPro" id="IPR038167">
    <property type="entry name" value="SSRP1_sf"/>
</dbReference>